<proteinExistence type="predicted"/>
<accession>A0A4Q2S8H1</accession>
<keyword evidence="1" id="KW-0732">Signal</keyword>
<dbReference type="Proteomes" id="UP000293291">
    <property type="component" value="Unassembled WGS sequence"/>
</dbReference>
<dbReference type="AlphaFoldDB" id="A0A4Q2S8H1"/>
<evidence type="ECO:0000313" key="3">
    <source>
        <dbReference type="Proteomes" id="UP000293291"/>
    </source>
</evidence>
<feature type="chain" id="PRO_5020315436" description="Peptidyl-prolyl cis-trans isomerase" evidence="1">
    <location>
        <begin position="30"/>
        <end position="226"/>
    </location>
</feature>
<dbReference type="PROSITE" id="PS51257">
    <property type="entry name" value="PROKAR_LIPOPROTEIN"/>
    <property type="match status" value="1"/>
</dbReference>
<feature type="signal peptide" evidence="1">
    <location>
        <begin position="1"/>
        <end position="29"/>
    </location>
</feature>
<reference evidence="2 3" key="1">
    <citation type="submission" date="2019-01" db="EMBL/GenBank/DDBJ databases">
        <title>Novel species of Nocardioides.</title>
        <authorList>
            <person name="Liu Q."/>
            <person name="Xin Y.-H."/>
        </authorList>
    </citation>
    <scope>NUCLEOTIDE SEQUENCE [LARGE SCALE GENOMIC DNA]</scope>
    <source>
        <strain evidence="2 3">CGMCC 4.6875</strain>
    </source>
</reference>
<protein>
    <recommendedName>
        <fullName evidence="4">Peptidyl-prolyl cis-trans isomerase</fullName>
    </recommendedName>
</protein>
<organism evidence="2 3">
    <name type="scientific">Nocardioides ganghwensis</name>
    <dbReference type="NCBI Taxonomy" id="252230"/>
    <lineage>
        <taxon>Bacteria</taxon>
        <taxon>Bacillati</taxon>
        <taxon>Actinomycetota</taxon>
        <taxon>Actinomycetes</taxon>
        <taxon>Propionibacteriales</taxon>
        <taxon>Nocardioidaceae</taxon>
        <taxon>Nocardioides</taxon>
    </lineage>
</organism>
<sequence length="226" mass="23863">MSKTRLMTAAPTWVTVGLAGLLLTGCGSAAPGVAVKVGDEELTVRHVDAVTANYCTAVGDLESEVPMSFVRQYVVQLLTLRSQASQMAEEYGVEAGSSYLNDVAQRQGTAGTQPEEVRDDYVELASTTAYAQDIVDQIGRITLEEEGITDVTPEQATEAGIDVFNQWPGANGIEIDPRYGLEVVDGVLTPVDTNVSVAVGETAKAGLGTEPDPAFARTLPSNHRCG</sequence>
<comment type="caution">
    <text evidence="2">The sequence shown here is derived from an EMBL/GenBank/DDBJ whole genome shotgun (WGS) entry which is preliminary data.</text>
</comment>
<evidence type="ECO:0000256" key="1">
    <source>
        <dbReference type="SAM" id="SignalP"/>
    </source>
</evidence>
<evidence type="ECO:0008006" key="4">
    <source>
        <dbReference type="Google" id="ProtNLM"/>
    </source>
</evidence>
<dbReference type="RefSeq" id="WP_129456322.1">
    <property type="nucleotide sequence ID" value="NZ_JACXYX010000001.1"/>
</dbReference>
<name>A0A4Q2S8H1_9ACTN</name>
<evidence type="ECO:0000313" key="2">
    <source>
        <dbReference type="EMBL" id="RYB99120.1"/>
    </source>
</evidence>
<keyword evidence="3" id="KW-1185">Reference proteome</keyword>
<dbReference type="OrthoDB" id="3773240at2"/>
<gene>
    <name evidence="2" type="ORF">EUA07_16750</name>
</gene>
<dbReference type="EMBL" id="SDWU01000020">
    <property type="protein sequence ID" value="RYB99120.1"/>
    <property type="molecule type" value="Genomic_DNA"/>
</dbReference>